<evidence type="ECO:0000256" key="6">
    <source>
        <dbReference type="ARBA" id="ARBA00022679"/>
    </source>
</evidence>
<evidence type="ECO:0000256" key="8">
    <source>
        <dbReference type="ARBA" id="ARBA00031111"/>
    </source>
</evidence>
<dbReference type="Proteomes" id="UP001203831">
    <property type="component" value="Unassembled WGS sequence"/>
</dbReference>
<evidence type="ECO:0000313" key="13">
    <source>
        <dbReference type="EMBL" id="MCM0158337.1"/>
    </source>
</evidence>
<dbReference type="InterPro" id="IPR006219">
    <property type="entry name" value="DAHP_synth_1"/>
</dbReference>
<protein>
    <recommendedName>
        <fullName evidence="4">3-deoxy-7-phosphoheptulonate synthase</fullName>
        <ecNumber evidence="4">2.5.1.54</ecNumber>
    </recommendedName>
    <alternativeName>
        <fullName evidence="10">3-deoxy-D-arabino-heptulosonate 7-phosphate synthase</fullName>
    </alternativeName>
    <alternativeName>
        <fullName evidence="9">DAHP synthase</fullName>
    </alternativeName>
    <alternativeName>
        <fullName evidence="8">Phospho-2-keto-3-deoxyheptonate aldolase</fullName>
    </alternativeName>
</protein>
<evidence type="ECO:0000256" key="2">
    <source>
        <dbReference type="ARBA" id="ARBA00004688"/>
    </source>
</evidence>
<dbReference type="Pfam" id="PF00793">
    <property type="entry name" value="DAHP_synth_1"/>
    <property type="match status" value="1"/>
</dbReference>
<gene>
    <name evidence="13" type="ORF">L7J86_00900</name>
</gene>
<evidence type="ECO:0000259" key="12">
    <source>
        <dbReference type="Pfam" id="PF00793"/>
    </source>
</evidence>
<feature type="domain" description="DAHP synthetase I/KDSA" evidence="12">
    <location>
        <begin position="2"/>
        <end position="95"/>
    </location>
</feature>
<dbReference type="EMBL" id="JAKMAI010000007">
    <property type="protein sequence ID" value="MCM0158337.1"/>
    <property type="molecule type" value="Genomic_DNA"/>
</dbReference>
<comment type="function">
    <text evidence="1">Stereospecific condensation of phosphoenolpyruvate (PEP) and D-erythrose-4-phosphate (E4P) giving rise to 3-deoxy-D-arabino-heptulosonate-7-phosphate (DAHP).</text>
</comment>
<accession>A0ABT0TXK7</accession>
<evidence type="ECO:0000256" key="1">
    <source>
        <dbReference type="ARBA" id="ARBA00003726"/>
    </source>
</evidence>
<proteinExistence type="inferred from homology"/>
<dbReference type="Gene3D" id="3.20.20.70">
    <property type="entry name" value="Aldolase class I"/>
    <property type="match status" value="1"/>
</dbReference>
<evidence type="ECO:0000313" key="14">
    <source>
        <dbReference type="Proteomes" id="UP001203831"/>
    </source>
</evidence>
<dbReference type="InterPro" id="IPR013785">
    <property type="entry name" value="Aldolase_TIM"/>
</dbReference>
<comment type="pathway">
    <text evidence="2">Metabolic intermediate biosynthesis; chorismate biosynthesis; chorismate from D-erythrose 4-phosphate and phosphoenolpyruvate: step 1/7.</text>
</comment>
<comment type="catalytic activity">
    <reaction evidence="11">
        <text>D-erythrose 4-phosphate + phosphoenolpyruvate + H2O = 7-phospho-2-dehydro-3-deoxy-D-arabino-heptonate + phosphate</text>
        <dbReference type="Rhea" id="RHEA:14717"/>
        <dbReference type="ChEBI" id="CHEBI:15377"/>
        <dbReference type="ChEBI" id="CHEBI:16897"/>
        <dbReference type="ChEBI" id="CHEBI:43474"/>
        <dbReference type="ChEBI" id="CHEBI:58394"/>
        <dbReference type="ChEBI" id="CHEBI:58702"/>
        <dbReference type="EC" id="2.5.1.54"/>
    </reaction>
</comment>
<evidence type="ECO:0000256" key="5">
    <source>
        <dbReference type="ARBA" id="ARBA00022605"/>
    </source>
</evidence>
<keyword evidence="7" id="KW-0057">Aromatic amino acid biosynthesis</keyword>
<evidence type="ECO:0000256" key="7">
    <source>
        <dbReference type="ARBA" id="ARBA00023141"/>
    </source>
</evidence>
<name>A0ABT0TXK7_9GAMM</name>
<comment type="caution">
    <text evidence="13">The sequence shown here is derived from an EMBL/GenBank/DDBJ whole genome shotgun (WGS) entry which is preliminary data.</text>
</comment>
<evidence type="ECO:0000256" key="10">
    <source>
        <dbReference type="ARBA" id="ARBA00032193"/>
    </source>
</evidence>
<keyword evidence="6" id="KW-0808">Transferase</keyword>
<dbReference type="PANTHER" id="PTHR21225">
    <property type="entry name" value="PHOSPHO-2-DEHYDRO-3-DEOXYHEPTONATE ALDOLASE DAHP SYNTHETASE"/>
    <property type="match status" value="1"/>
</dbReference>
<comment type="similarity">
    <text evidence="3">Belongs to the class-I DAHP synthase family.</text>
</comment>
<dbReference type="InterPro" id="IPR006218">
    <property type="entry name" value="DAHP1/KDSA"/>
</dbReference>
<dbReference type="EC" id="2.5.1.54" evidence="4"/>
<sequence length="96" mass="10945">MLRGGKLPNYYPENLDKYINIIKNNNINSTIMIDCSHENSNKNYLNQIYVVESIINQIKNGNSYINGIMLESNINEGNQDINNIKYGISITDSCIN</sequence>
<keyword evidence="14" id="KW-1185">Reference proteome</keyword>
<evidence type="ECO:0000256" key="11">
    <source>
        <dbReference type="ARBA" id="ARBA00047508"/>
    </source>
</evidence>
<reference evidence="13" key="1">
    <citation type="submission" date="2022-01" db="EMBL/GenBank/DDBJ databases">
        <title>Genome assemble of Metamasius hemipterus Nardonella endosymbiont.</title>
        <authorList>
            <person name="Palmieri L."/>
            <person name="Pavarini R."/>
            <person name="Sharma P."/>
        </authorList>
    </citation>
    <scope>NUCLEOTIDE SEQUENCE [LARGE SCALE GENOMIC DNA]</scope>
    <source>
        <strain evidence="13">NARMHE1</strain>
    </source>
</reference>
<keyword evidence="5" id="KW-0028">Amino-acid biosynthesis</keyword>
<dbReference type="SUPFAM" id="SSF51569">
    <property type="entry name" value="Aldolase"/>
    <property type="match status" value="1"/>
</dbReference>
<evidence type="ECO:0000256" key="4">
    <source>
        <dbReference type="ARBA" id="ARBA00012694"/>
    </source>
</evidence>
<evidence type="ECO:0000256" key="3">
    <source>
        <dbReference type="ARBA" id="ARBA00007985"/>
    </source>
</evidence>
<dbReference type="PANTHER" id="PTHR21225:SF12">
    <property type="entry name" value="PHOSPHO-2-DEHYDRO-3-DEOXYHEPTONATE ALDOLASE, TYROSINE-INHIBITED"/>
    <property type="match status" value="1"/>
</dbReference>
<organism evidence="13 14">
    <name type="scientific">endosymbiont of Metamasius hemipterus</name>
    <dbReference type="NCBI Taxonomy" id="204627"/>
    <lineage>
        <taxon>Bacteria</taxon>
        <taxon>Pseudomonadati</taxon>
        <taxon>Pseudomonadota</taxon>
        <taxon>Gammaproteobacteria</taxon>
        <taxon>Candidatus Nardonella</taxon>
    </lineage>
</organism>
<evidence type="ECO:0000256" key="9">
    <source>
        <dbReference type="ARBA" id="ARBA00031349"/>
    </source>
</evidence>